<reference evidence="12 13" key="1">
    <citation type="submission" date="2018-03" db="EMBL/GenBank/DDBJ databases">
        <title>Genomic Encyclopedia of Archaeal and Bacterial Type Strains, Phase II (KMG-II): from individual species to whole genera.</title>
        <authorList>
            <person name="Goeker M."/>
        </authorList>
    </citation>
    <scope>NUCLEOTIDE SEQUENCE [LARGE SCALE GENOMIC DNA]</scope>
    <source>
        <strain evidence="12 13">ATCC BAA-1496</strain>
    </source>
</reference>
<dbReference type="RefSeq" id="WP_106296230.1">
    <property type="nucleotide sequence ID" value="NZ_PVTI01000002.1"/>
</dbReference>
<keyword evidence="1" id="KW-0547">Nucleotide-binding</keyword>
<accession>A0A2T0UZA8</accession>
<dbReference type="SMART" id="SM00490">
    <property type="entry name" value="HELICc"/>
    <property type="match status" value="1"/>
</dbReference>
<evidence type="ECO:0000313" key="13">
    <source>
        <dbReference type="Proteomes" id="UP000237822"/>
    </source>
</evidence>
<dbReference type="InterPro" id="IPR027417">
    <property type="entry name" value="P-loop_NTPase"/>
</dbReference>
<evidence type="ECO:0000256" key="6">
    <source>
        <dbReference type="ARBA" id="ARBA00023125"/>
    </source>
</evidence>
<gene>
    <name evidence="12" type="ORF">BCF74_10279</name>
</gene>
<feature type="domain" description="Helicase ATP-binding" evidence="10">
    <location>
        <begin position="272"/>
        <end position="445"/>
    </location>
</feature>
<proteinExistence type="predicted"/>
<comment type="caution">
    <text evidence="12">The sequence shown here is derived from an EMBL/GenBank/DDBJ whole genome shotgun (WGS) entry which is preliminary data.</text>
</comment>
<dbReference type="Pfam" id="PF17191">
    <property type="entry name" value="RecG_wedge"/>
    <property type="match status" value="1"/>
</dbReference>
<dbReference type="Pfam" id="PF19833">
    <property type="entry name" value="RecG_dom3_C"/>
    <property type="match status" value="1"/>
</dbReference>
<dbReference type="InterPro" id="IPR014001">
    <property type="entry name" value="Helicase_ATP-bd"/>
</dbReference>
<feature type="compositionally biased region" description="Acidic residues" evidence="9">
    <location>
        <begin position="513"/>
        <end position="522"/>
    </location>
</feature>
<evidence type="ECO:0000256" key="8">
    <source>
        <dbReference type="ARBA" id="ARBA00049819"/>
    </source>
</evidence>
<evidence type="ECO:0000259" key="10">
    <source>
        <dbReference type="PROSITE" id="PS51192"/>
    </source>
</evidence>
<dbReference type="SUPFAM" id="SSF50249">
    <property type="entry name" value="Nucleic acid-binding proteins"/>
    <property type="match status" value="1"/>
</dbReference>
<dbReference type="InterPro" id="IPR047112">
    <property type="entry name" value="RecG/Mfd"/>
</dbReference>
<dbReference type="SUPFAM" id="SSF52540">
    <property type="entry name" value="P-loop containing nucleoside triphosphate hydrolases"/>
    <property type="match status" value="2"/>
</dbReference>
<evidence type="ECO:0000256" key="9">
    <source>
        <dbReference type="SAM" id="MobiDB-lite"/>
    </source>
</evidence>
<dbReference type="GO" id="GO:0005524">
    <property type="term" value="F:ATP binding"/>
    <property type="evidence" value="ECO:0007669"/>
    <property type="project" value="UniProtKB-KW"/>
</dbReference>
<dbReference type="PROSITE" id="PS51192">
    <property type="entry name" value="HELICASE_ATP_BIND_1"/>
    <property type="match status" value="1"/>
</dbReference>
<evidence type="ECO:0000256" key="7">
    <source>
        <dbReference type="ARBA" id="ARBA00023204"/>
    </source>
</evidence>
<evidence type="ECO:0000256" key="4">
    <source>
        <dbReference type="ARBA" id="ARBA00022806"/>
    </source>
</evidence>
<dbReference type="InterPro" id="IPR001650">
    <property type="entry name" value="Helicase_C-like"/>
</dbReference>
<dbReference type="AlphaFoldDB" id="A0A2T0UZA8"/>
<feature type="domain" description="Helicase C-terminal" evidence="11">
    <location>
        <begin position="481"/>
        <end position="665"/>
    </location>
</feature>
<dbReference type="OrthoDB" id="9804325at2"/>
<keyword evidence="13" id="KW-1185">Reference proteome</keyword>
<dbReference type="GO" id="GO:0003678">
    <property type="term" value="F:DNA helicase activity"/>
    <property type="evidence" value="ECO:0007669"/>
    <property type="project" value="TreeGrafter"/>
</dbReference>
<evidence type="ECO:0000313" key="12">
    <source>
        <dbReference type="EMBL" id="PRY63246.1"/>
    </source>
</evidence>
<evidence type="ECO:0000256" key="3">
    <source>
        <dbReference type="ARBA" id="ARBA00022801"/>
    </source>
</evidence>
<evidence type="ECO:0000256" key="1">
    <source>
        <dbReference type="ARBA" id="ARBA00022741"/>
    </source>
</evidence>
<dbReference type="Gene3D" id="2.40.50.140">
    <property type="entry name" value="Nucleic acid-binding proteins"/>
    <property type="match status" value="1"/>
</dbReference>
<dbReference type="EMBL" id="PVTI01000002">
    <property type="protein sequence ID" value="PRY63246.1"/>
    <property type="molecule type" value="Genomic_DNA"/>
</dbReference>
<dbReference type="InterPro" id="IPR011545">
    <property type="entry name" value="DEAD/DEAH_box_helicase_dom"/>
</dbReference>
<dbReference type="PROSITE" id="PS51194">
    <property type="entry name" value="HELICASE_CTER"/>
    <property type="match status" value="1"/>
</dbReference>
<name>A0A2T0UZA8_9MICO</name>
<dbReference type="Gene3D" id="3.40.50.300">
    <property type="entry name" value="P-loop containing nucleotide triphosphate hydrolases"/>
    <property type="match status" value="2"/>
</dbReference>
<dbReference type="InterPro" id="IPR012340">
    <property type="entry name" value="NA-bd_OB-fold"/>
</dbReference>
<dbReference type="Pfam" id="PF00271">
    <property type="entry name" value="Helicase_C"/>
    <property type="match status" value="1"/>
</dbReference>
<dbReference type="CDD" id="cd17992">
    <property type="entry name" value="DEXHc_RecG"/>
    <property type="match status" value="1"/>
</dbReference>
<dbReference type="PANTHER" id="PTHR47964">
    <property type="entry name" value="ATP-DEPENDENT DNA HELICASE HOMOLOG RECG, CHLOROPLASTIC"/>
    <property type="match status" value="1"/>
</dbReference>
<dbReference type="Proteomes" id="UP000237822">
    <property type="component" value="Unassembled WGS sequence"/>
</dbReference>
<keyword evidence="5" id="KW-0067">ATP-binding</keyword>
<dbReference type="SMART" id="SM00487">
    <property type="entry name" value="DEXDc"/>
    <property type="match status" value="1"/>
</dbReference>
<evidence type="ECO:0000256" key="5">
    <source>
        <dbReference type="ARBA" id="ARBA00022840"/>
    </source>
</evidence>
<dbReference type="InterPro" id="IPR045562">
    <property type="entry name" value="RecG_dom3_C"/>
</dbReference>
<dbReference type="InterPro" id="IPR033454">
    <property type="entry name" value="RecG_wedge"/>
</dbReference>
<keyword evidence="4 12" id="KW-0347">Helicase</keyword>
<protein>
    <recommendedName>
        <fullName evidence="8">Probable DNA 3'-5' helicase RecG</fullName>
    </recommendedName>
</protein>
<sequence length="733" mass="78992">MYAESTPLTKVLAKREAKKFKDSRGIETVGDLLAYWPRRYQNPQSNLADARVGSYLVAVAEVKSASTRSMKSRRGRMLQAVITDGTTDLEVTFFNAHGHEGKLVPGTQALFAGQVSRYGNKFQLAHPGYSLLSDFDRGERRGLIPVYKQVGNLHTWTVTECVRMVLDLLDETEEPLPDTVLDRRDLMGRTAALRGIHTPDSWPEVKAARRRMSYEEAFVLQVALAQRRARQAAESTHARTPRPGGLLDAFDARLPFELTAGQREVGATIAAEMAREVPMHRLLQGEVGSGKTVVALRAMLAAVDAGGQAALLAPTEVLAAQHHRSITALLGDLAEGGMLGGSEIGTRVALLTGSMPTAARRKALLDIASGDAGIVIGTHALIQEHVSFQDLALVVVDEQHRFGVEQRDALRGKAARPPHVLVMTATPIPRTVAMTVFGDMETSTLRELPAGRAPITTHVVPEDKPGWMQRTWERVAEEVSLGRQAYVVCPRIGEDDEPDEDAEIFAASSGADSDGDADEAGGDEGGGAVRPLASVYAVHAQLAQNPALAGLTIGVLHGRLPAEEKEAVMRDFADGSIDVLVSTTVIEVGVDVPNASVMVVMDADRFGVSQLHQLRGRVGRGGLPGLCLLVHHGDGIEPHERLDAVAGTTDGFELARVDLTQRREGDILGAAQHGGRSQLQFLHVLDDEQLIEDAREDAFALVEADPELADHPALAGLVRDRLDAEQAAYLERG</sequence>
<evidence type="ECO:0000256" key="2">
    <source>
        <dbReference type="ARBA" id="ARBA00022763"/>
    </source>
</evidence>
<dbReference type="GO" id="GO:0016787">
    <property type="term" value="F:hydrolase activity"/>
    <property type="evidence" value="ECO:0007669"/>
    <property type="project" value="UniProtKB-KW"/>
</dbReference>
<dbReference type="CDD" id="cd04488">
    <property type="entry name" value="RecG_wedge_OBF"/>
    <property type="match status" value="1"/>
</dbReference>
<keyword evidence="6" id="KW-0238">DNA-binding</keyword>
<feature type="region of interest" description="Disordered" evidence="9">
    <location>
        <begin position="507"/>
        <end position="526"/>
    </location>
</feature>
<keyword evidence="7" id="KW-0234">DNA repair</keyword>
<dbReference type="GO" id="GO:0003677">
    <property type="term" value="F:DNA binding"/>
    <property type="evidence" value="ECO:0007669"/>
    <property type="project" value="UniProtKB-KW"/>
</dbReference>
<keyword evidence="3" id="KW-0378">Hydrolase</keyword>
<organism evidence="12 13">
    <name type="scientific">Knoellia remsis</name>
    <dbReference type="NCBI Taxonomy" id="407159"/>
    <lineage>
        <taxon>Bacteria</taxon>
        <taxon>Bacillati</taxon>
        <taxon>Actinomycetota</taxon>
        <taxon>Actinomycetes</taxon>
        <taxon>Micrococcales</taxon>
        <taxon>Intrasporangiaceae</taxon>
        <taxon>Knoellia</taxon>
    </lineage>
</organism>
<keyword evidence="2" id="KW-0227">DNA damage</keyword>
<evidence type="ECO:0000259" key="11">
    <source>
        <dbReference type="PROSITE" id="PS51194"/>
    </source>
</evidence>
<dbReference type="Pfam" id="PF00270">
    <property type="entry name" value="DEAD"/>
    <property type="match status" value="1"/>
</dbReference>
<dbReference type="PANTHER" id="PTHR47964:SF1">
    <property type="entry name" value="ATP-DEPENDENT DNA HELICASE HOMOLOG RECG, CHLOROPLASTIC"/>
    <property type="match status" value="1"/>
</dbReference>
<dbReference type="GO" id="GO:0006281">
    <property type="term" value="P:DNA repair"/>
    <property type="evidence" value="ECO:0007669"/>
    <property type="project" value="UniProtKB-KW"/>
</dbReference>